<name>A0A8H3AV94_9AGAM</name>
<dbReference type="SUPFAM" id="SSF52129">
    <property type="entry name" value="Caspase-like"/>
    <property type="match status" value="1"/>
</dbReference>
<dbReference type="InterPro" id="IPR029030">
    <property type="entry name" value="Caspase-like_dom_sf"/>
</dbReference>
<dbReference type="InterPro" id="IPR050452">
    <property type="entry name" value="Metacaspase"/>
</dbReference>
<evidence type="ECO:0000256" key="3">
    <source>
        <dbReference type="ARBA" id="ARBA00022807"/>
    </source>
</evidence>
<evidence type="ECO:0000313" key="6">
    <source>
        <dbReference type="Proteomes" id="UP000663846"/>
    </source>
</evidence>
<evidence type="ECO:0000313" key="5">
    <source>
        <dbReference type="EMBL" id="CAE6441338.1"/>
    </source>
</evidence>
<feature type="domain" description="Peptidase C14 caspase" evidence="4">
    <location>
        <begin position="36"/>
        <end position="277"/>
    </location>
</feature>
<accession>A0A8H3AV94</accession>
<evidence type="ECO:0000256" key="1">
    <source>
        <dbReference type="ARBA" id="ARBA00009005"/>
    </source>
</evidence>
<dbReference type="Pfam" id="PF00656">
    <property type="entry name" value="Peptidase_C14"/>
    <property type="match status" value="1"/>
</dbReference>
<keyword evidence="3" id="KW-0788">Thiol protease</keyword>
<dbReference type="PANTHER" id="PTHR48104:SF30">
    <property type="entry name" value="METACASPASE-1"/>
    <property type="match status" value="1"/>
</dbReference>
<keyword evidence="3" id="KW-0378">Hydrolase</keyword>
<dbReference type="GO" id="GO:0005737">
    <property type="term" value="C:cytoplasm"/>
    <property type="evidence" value="ECO:0007669"/>
    <property type="project" value="TreeGrafter"/>
</dbReference>
<comment type="caution">
    <text evidence="5">The sequence shown here is derived from an EMBL/GenBank/DDBJ whole genome shotgun (WGS) entry which is preliminary data.</text>
</comment>
<dbReference type="GO" id="GO:0006915">
    <property type="term" value="P:apoptotic process"/>
    <property type="evidence" value="ECO:0007669"/>
    <property type="project" value="UniProtKB-KW"/>
</dbReference>
<gene>
    <name evidence="5" type="ORF">RDB_LOCUS130477</name>
</gene>
<dbReference type="EMBL" id="CAJMWS010000398">
    <property type="protein sequence ID" value="CAE6441338.1"/>
    <property type="molecule type" value="Genomic_DNA"/>
</dbReference>
<evidence type="ECO:0000256" key="2">
    <source>
        <dbReference type="ARBA" id="ARBA00022703"/>
    </source>
</evidence>
<dbReference type="AlphaFoldDB" id="A0A8H3AV94"/>
<dbReference type="PANTHER" id="PTHR48104">
    <property type="entry name" value="METACASPASE-4"/>
    <property type="match status" value="1"/>
</dbReference>
<evidence type="ECO:0000259" key="4">
    <source>
        <dbReference type="Pfam" id="PF00656"/>
    </source>
</evidence>
<sequence length="684" mass="75420">MEMFEIANSEFFHKIGMPPKQRGSLLVTDDAPPSLYALIIGINQYPSFSINNLNGAVQDAERFQDYLTQELRVPQHQITILLNQQATRSQIVGAFRALGKDPRINVKDPIVIFYAGHGAKLKKPEGWQASTDHIQALVPYDTKVQDGSGNPVVPIPDRTVAALLNEVSVSKGNNITVIFDCCHSASATREQTTLGRIARYVPSDELPPIPLDTDKDILPTSSSNRYATIAKGFAHRELRSHVLLAACGSDEVAYETAGSGDFTSALLKTLRKYGADKTTYKGCIQRLPTLQKQSPHCEGFHKDRIFFDSKATSGSRKLILVKKRGGSYTLSAGTAQGVTVGAIFDIFEHDITNHAKDAPLGAMCVISADPLTSKLNWAKASRPFDIPKLSYGLQTHCGSDQFINVHFTEQLQSHLHADRAWLSAFTANQSSVAFNLSQADVADVVVDISRNGKAFFHIRHPLINQYHIDRLPQEVHVTAKDILAVLRAAALWIWHLNRTNSDSDLGQSVQIQFTRLNESQGNQMEVCGEDLNKSGVADFVARPGEYYGVKLVNNSRFNLYPHLFYFDLNGLSIEQWNDQIISGTHADASLPRNSYLTIGYGDGGATPLTFVVDEDKELEVGILKLYLTNQPSDFSSIEHESPFLGAGNTRVALSSTEVARMMGIRGTWYTTVMSLVQRRAPIAS</sequence>
<keyword evidence="3" id="KW-0645">Protease</keyword>
<comment type="similarity">
    <text evidence="1">Belongs to the peptidase C14B family.</text>
</comment>
<protein>
    <recommendedName>
        <fullName evidence="4">Peptidase C14 caspase domain-containing protein</fullName>
    </recommendedName>
</protein>
<dbReference type="InterPro" id="IPR011600">
    <property type="entry name" value="Pept_C14_caspase"/>
</dbReference>
<dbReference type="Gene3D" id="3.40.50.1460">
    <property type="match status" value="1"/>
</dbReference>
<dbReference type="GO" id="GO:0006508">
    <property type="term" value="P:proteolysis"/>
    <property type="evidence" value="ECO:0007669"/>
    <property type="project" value="InterPro"/>
</dbReference>
<dbReference type="Proteomes" id="UP000663846">
    <property type="component" value="Unassembled WGS sequence"/>
</dbReference>
<proteinExistence type="inferred from homology"/>
<organism evidence="5 6">
    <name type="scientific">Rhizoctonia solani</name>
    <dbReference type="NCBI Taxonomy" id="456999"/>
    <lineage>
        <taxon>Eukaryota</taxon>
        <taxon>Fungi</taxon>
        <taxon>Dikarya</taxon>
        <taxon>Basidiomycota</taxon>
        <taxon>Agaricomycotina</taxon>
        <taxon>Agaricomycetes</taxon>
        <taxon>Cantharellales</taxon>
        <taxon>Ceratobasidiaceae</taxon>
        <taxon>Rhizoctonia</taxon>
    </lineage>
</organism>
<keyword evidence="2" id="KW-0053">Apoptosis</keyword>
<reference evidence="5" key="1">
    <citation type="submission" date="2021-01" db="EMBL/GenBank/DDBJ databases">
        <authorList>
            <person name="Kaushik A."/>
        </authorList>
    </citation>
    <scope>NUCLEOTIDE SEQUENCE</scope>
    <source>
        <strain evidence="5">AG1-1C</strain>
    </source>
</reference>
<dbReference type="GO" id="GO:0004197">
    <property type="term" value="F:cysteine-type endopeptidase activity"/>
    <property type="evidence" value="ECO:0007669"/>
    <property type="project" value="InterPro"/>
</dbReference>